<dbReference type="RefSeq" id="XP_033391209.1">
    <property type="nucleotide sequence ID" value="XM_033537716.1"/>
</dbReference>
<proteinExistence type="predicted"/>
<sequence length="131" mass="13964">MPLFTPSTFYYLSAATMALTIPKHIATGFSVIYPALAQIPSTSRENEIAKGVAGPTWDYAVVATVVLAALNAKWARLGGPRTLEEKLILWSSVLGSAVLGWQYWKVGMAVALPVLWGAPALSVVATLWSGC</sequence>
<dbReference type="OrthoDB" id="4502040at2759"/>
<dbReference type="GeneID" id="54295212"/>
<evidence type="ECO:0000256" key="1">
    <source>
        <dbReference type="SAM" id="Phobius"/>
    </source>
</evidence>
<feature type="transmembrane region" description="Helical" evidence="1">
    <location>
        <begin position="110"/>
        <end position="128"/>
    </location>
</feature>
<reference evidence="2" key="1">
    <citation type="journal article" date="2020" name="Stud. Mycol.">
        <title>101 Dothideomycetes genomes: a test case for predicting lifestyles and emergence of pathogens.</title>
        <authorList>
            <person name="Haridas S."/>
            <person name="Albert R."/>
            <person name="Binder M."/>
            <person name="Bloem J."/>
            <person name="Labutti K."/>
            <person name="Salamov A."/>
            <person name="Andreopoulos B."/>
            <person name="Baker S."/>
            <person name="Barry K."/>
            <person name="Bills G."/>
            <person name="Bluhm B."/>
            <person name="Cannon C."/>
            <person name="Castanera R."/>
            <person name="Culley D."/>
            <person name="Daum C."/>
            <person name="Ezra D."/>
            <person name="Gonzalez J."/>
            <person name="Henrissat B."/>
            <person name="Kuo A."/>
            <person name="Liang C."/>
            <person name="Lipzen A."/>
            <person name="Lutzoni F."/>
            <person name="Magnuson J."/>
            <person name="Mondo S."/>
            <person name="Nolan M."/>
            <person name="Ohm R."/>
            <person name="Pangilinan J."/>
            <person name="Park H.-J."/>
            <person name="Ramirez L."/>
            <person name="Alfaro M."/>
            <person name="Sun H."/>
            <person name="Tritt A."/>
            <person name="Yoshinaga Y."/>
            <person name="Zwiers L.-H."/>
            <person name="Turgeon B."/>
            <person name="Goodwin S."/>
            <person name="Spatafora J."/>
            <person name="Crous P."/>
            <person name="Grigoriev I."/>
        </authorList>
    </citation>
    <scope>NUCLEOTIDE SEQUENCE</scope>
    <source>
        <strain evidence="2">CBS 121167</strain>
    </source>
</reference>
<gene>
    <name evidence="2" type="ORF">K452DRAFT_239283</name>
</gene>
<dbReference type="AlphaFoldDB" id="A0A6A6AY75"/>
<name>A0A6A6AY75_9PEZI</name>
<organism evidence="2 3">
    <name type="scientific">Aplosporella prunicola CBS 121167</name>
    <dbReference type="NCBI Taxonomy" id="1176127"/>
    <lineage>
        <taxon>Eukaryota</taxon>
        <taxon>Fungi</taxon>
        <taxon>Dikarya</taxon>
        <taxon>Ascomycota</taxon>
        <taxon>Pezizomycotina</taxon>
        <taxon>Dothideomycetes</taxon>
        <taxon>Dothideomycetes incertae sedis</taxon>
        <taxon>Botryosphaeriales</taxon>
        <taxon>Aplosporellaceae</taxon>
        <taxon>Aplosporella</taxon>
    </lineage>
</organism>
<evidence type="ECO:0000313" key="2">
    <source>
        <dbReference type="EMBL" id="KAF2135491.1"/>
    </source>
</evidence>
<dbReference type="EMBL" id="ML995578">
    <property type="protein sequence ID" value="KAF2135491.1"/>
    <property type="molecule type" value="Genomic_DNA"/>
</dbReference>
<keyword evidence="1" id="KW-0812">Transmembrane</keyword>
<keyword evidence="3" id="KW-1185">Reference proteome</keyword>
<keyword evidence="1" id="KW-1133">Transmembrane helix</keyword>
<keyword evidence="1" id="KW-0472">Membrane</keyword>
<feature type="transmembrane region" description="Helical" evidence="1">
    <location>
        <begin position="9"/>
        <end position="36"/>
    </location>
</feature>
<protein>
    <submittedName>
        <fullName evidence="2">Uncharacterized protein</fullName>
    </submittedName>
</protein>
<accession>A0A6A6AY75</accession>
<dbReference type="Proteomes" id="UP000799438">
    <property type="component" value="Unassembled WGS sequence"/>
</dbReference>
<evidence type="ECO:0000313" key="3">
    <source>
        <dbReference type="Proteomes" id="UP000799438"/>
    </source>
</evidence>